<gene>
    <name evidence="1" type="ORF">GCM10009535_40230</name>
</gene>
<dbReference type="Proteomes" id="UP001500724">
    <property type="component" value="Unassembled WGS sequence"/>
</dbReference>
<sequence>MAESTQRTTVGDTPPAYGFCSWHQAHAPGVRLITVIEQGSGPGHVHYACGPCRQEHGLVPFADRP</sequence>
<dbReference type="EMBL" id="BAAAGU010000042">
    <property type="protein sequence ID" value="GAA0657169.1"/>
    <property type="molecule type" value="Genomic_DNA"/>
</dbReference>
<accession>A0ABN1HKS4</accession>
<evidence type="ECO:0000313" key="2">
    <source>
        <dbReference type="Proteomes" id="UP001500724"/>
    </source>
</evidence>
<reference evidence="1 2" key="1">
    <citation type="journal article" date="2019" name="Int. J. Syst. Evol. Microbiol.">
        <title>The Global Catalogue of Microorganisms (GCM) 10K type strain sequencing project: providing services to taxonomists for standard genome sequencing and annotation.</title>
        <authorList>
            <consortium name="The Broad Institute Genomics Platform"/>
            <consortium name="The Broad Institute Genome Sequencing Center for Infectious Disease"/>
            <person name="Wu L."/>
            <person name="Ma J."/>
        </authorList>
    </citation>
    <scope>NUCLEOTIDE SEQUENCE [LARGE SCALE GENOMIC DNA]</scope>
    <source>
        <strain evidence="1 2">JCM 10367</strain>
    </source>
</reference>
<keyword evidence="2" id="KW-1185">Reference proteome</keyword>
<organism evidence="1 2">
    <name type="scientific">Streptomyces thermocarboxydovorans</name>
    <dbReference type="NCBI Taxonomy" id="59298"/>
    <lineage>
        <taxon>Bacteria</taxon>
        <taxon>Bacillati</taxon>
        <taxon>Actinomycetota</taxon>
        <taxon>Actinomycetes</taxon>
        <taxon>Kitasatosporales</taxon>
        <taxon>Streptomycetaceae</taxon>
        <taxon>Streptomyces</taxon>
    </lineage>
</organism>
<proteinExistence type="predicted"/>
<comment type="caution">
    <text evidence="1">The sequence shown here is derived from an EMBL/GenBank/DDBJ whole genome shotgun (WGS) entry which is preliminary data.</text>
</comment>
<dbReference type="RefSeq" id="WP_344003661.1">
    <property type="nucleotide sequence ID" value="NZ_BAAAGU010000042.1"/>
</dbReference>
<name>A0ABN1HKS4_9ACTN</name>
<evidence type="ECO:0000313" key="1">
    <source>
        <dbReference type="EMBL" id="GAA0657169.1"/>
    </source>
</evidence>
<protein>
    <submittedName>
        <fullName evidence="1">Uncharacterized protein</fullName>
    </submittedName>
</protein>